<feature type="chain" id="PRO_5037340579" evidence="1">
    <location>
        <begin position="20"/>
        <end position="149"/>
    </location>
</feature>
<evidence type="ECO:0000313" key="2">
    <source>
        <dbReference type="Proteomes" id="UP000887577"/>
    </source>
</evidence>
<keyword evidence="1" id="KW-0732">Signal</keyword>
<name>A0A914YYR0_9BILA</name>
<accession>A0A914YYR0</accession>
<feature type="signal peptide" evidence="1">
    <location>
        <begin position="1"/>
        <end position="19"/>
    </location>
</feature>
<reference evidence="3" key="1">
    <citation type="submission" date="2022-11" db="UniProtKB">
        <authorList>
            <consortium name="WormBaseParasite"/>
        </authorList>
    </citation>
    <scope>IDENTIFICATION</scope>
</reference>
<organism evidence="2 3">
    <name type="scientific">Panagrolaimus superbus</name>
    <dbReference type="NCBI Taxonomy" id="310955"/>
    <lineage>
        <taxon>Eukaryota</taxon>
        <taxon>Metazoa</taxon>
        <taxon>Ecdysozoa</taxon>
        <taxon>Nematoda</taxon>
        <taxon>Chromadorea</taxon>
        <taxon>Rhabditida</taxon>
        <taxon>Tylenchina</taxon>
        <taxon>Panagrolaimomorpha</taxon>
        <taxon>Panagrolaimoidea</taxon>
        <taxon>Panagrolaimidae</taxon>
        <taxon>Panagrolaimus</taxon>
    </lineage>
</organism>
<evidence type="ECO:0000256" key="1">
    <source>
        <dbReference type="SAM" id="SignalP"/>
    </source>
</evidence>
<dbReference type="Proteomes" id="UP000887577">
    <property type="component" value="Unplaced"/>
</dbReference>
<proteinExistence type="predicted"/>
<protein>
    <submittedName>
        <fullName evidence="3">Uncharacterized protein</fullName>
    </submittedName>
</protein>
<evidence type="ECO:0000313" key="3">
    <source>
        <dbReference type="WBParaSite" id="PSU_v2.g4771.t1"/>
    </source>
</evidence>
<keyword evidence="2" id="KW-1185">Reference proteome</keyword>
<sequence>MNLTITILLFCLIISSTAALSLLDLHDDQIPLRTYSKDNVQNNDDGTISFKEYGDYDTETIQRGIGARSKSIPLIEAPVAMSNPIWKIFSRASDLYRIFRRSSNSINNRNAEFSNDSANNNVISSPFSLPSYQFAKKVTRNPKGFQLFL</sequence>
<dbReference type="AlphaFoldDB" id="A0A914YYR0"/>
<dbReference type="WBParaSite" id="PSU_v2.g4771.t1">
    <property type="protein sequence ID" value="PSU_v2.g4771.t1"/>
    <property type="gene ID" value="PSU_v2.g4771"/>
</dbReference>